<keyword evidence="1" id="KW-0812">Transmembrane</keyword>
<keyword evidence="1" id="KW-1133">Transmembrane helix</keyword>
<proteinExistence type="predicted"/>
<reference evidence="2 3" key="1">
    <citation type="journal article" date="2019" name="Int. J. Syst. Evol. Microbiol.">
        <title>Anaerobacillus alkaliphilus sp. nov., a novel alkaliphilic and moderately halophilic bacterium.</title>
        <authorList>
            <person name="Borsodi A.K."/>
            <person name="Aszalos J.M."/>
            <person name="Bihari P."/>
            <person name="Nagy I."/>
            <person name="Schumann P."/>
            <person name="Sproer C."/>
            <person name="Kovacs A.L."/>
            <person name="Boka K."/>
            <person name="Dobosy P."/>
            <person name="Ovari M."/>
            <person name="Szili-Kovacs T."/>
            <person name="Toth E."/>
        </authorList>
    </citation>
    <scope>NUCLEOTIDE SEQUENCE [LARGE SCALE GENOMIC DNA]</scope>
    <source>
        <strain evidence="2 3">B16-10</strain>
    </source>
</reference>
<feature type="transmembrane region" description="Helical" evidence="1">
    <location>
        <begin position="33"/>
        <end position="52"/>
    </location>
</feature>
<organism evidence="2 3">
    <name type="scientific">Anaerobacillus alkaliphilus</name>
    <dbReference type="NCBI Taxonomy" id="1548597"/>
    <lineage>
        <taxon>Bacteria</taxon>
        <taxon>Bacillati</taxon>
        <taxon>Bacillota</taxon>
        <taxon>Bacilli</taxon>
        <taxon>Bacillales</taxon>
        <taxon>Bacillaceae</taxon>
        <taxon>Anaerobacillus</taxon>
    </lineage>
</organism>
<feature type="transmembrane region" description="Helical" evidence="1">
    <location>
        <begin position="6"/>
        <end position="24"/>
    </location>
</feature>
<accession>A0A4Q0VSC3</accession>
<dbReference type="EMBL" id="QOUX01000045">
    <property type="protein sequence ID" value="RXI99461.1"/>
    <property type="molecule type" value="Genomic_DNA"/>
</dbReference>
<feature type="transmembrane region" description="Helical" evidence="1">
    <location>
        <begin position="58"/>
        <end position="83"/>
    </location>
</feature>
<feature type="transmembrane region" description="Helical" evidence="1">
    <location>
        <begin position="95"/>
        <end position="113"/>
    </location>
</feature>
<feature type="transmembrane region" description="Helical" evidence="1">
    <location>
        <begin position="119"/>
        <end position="139"/>
    </location>
</feature>
<dbReference type="OrthoDB" id="2967600at2"/>
<dbReference type="RefSeq" id="WP_129078970.1">
    <property type="nucleotide sequence ID" value="NZ_QOUX01000045.1"/>
</dbReference>
<comment type="caution">
    <text evidence="2">The sequence shown here is derived from an EMBL/GenBank/DDBJ whole genome shotgun (WGS) entry which is preliminary data.</text>
</comment>
<gene>
    <name evidence="2" type="ORF">DS745_14660</name>
</gene>
<evidence type="ECO:0000313" key="2">
    <source>
        <dbReference type="EMBL" id="RXI99461.1"/>
    </source>
</evidence>
<keyword evidence="1" id="KW-0472">Membrane</keyword>
<dbReference type="AlphaFoldDB" id="A0A4Q0VSC3"/>
<evidence type="ECO:0000313" key="3">
    <source>
        <dbReference type="Proteomes" id="UP000290649"/>
    </source>
</evidence>
<evidence type="ECO:0000256" key="1">
    <source>
        <dbReference type="SAM" id="Phobius"/>
    </source>
</evidence>
<dbReference type="Proteomes" id="UP000290649">
    <property type="component" value="Unassembled WGS sequence"/>
</dbReference>
<sequence length="169" mass="18897">MAIIISSILTVFIAGLSTGGLLVSRRIDPHQTVFLVVGLAFFLFSYIGMFLGSKSSGFISHGAFSIFFGLFCFGLIGFLVWKYDPSFGFVKQEPATLSIFVAFFLLLGFELGVLELSLWFTLFGFLFFVGGLIVGFMFIYQIIQRHRSPQFFALIPLIPLLFIGLFKLI</sequence>
<feature type="transmembrane region" description="Helical" evidence="1">
    <location>
        <begin position="151"/>
        <end position="168"/>
    </location>
</feature>
<name>A0A4Q0VSC3_9BACI</name>
<keyword evidence="3" id="KW-1185">Reference proteome</keyword>
<protein>
    <submittedName>
        <fullName evidence="2">Uncharacterized protein</fullName>
    </submittedName>
</protein>